<keyword evidence="1" id="KW-0812">Transmembrane</keyword>
<dbReference type="Proteomes" id="UP000289738">
    <property type="component" value="Chromosome A06"/>
</dbReference>
<evidence type="ECO:0000313" key="2">
    <source>
        <dbReference type="EMBL" id="RYR55118.1"/>
    </source>
</evidence>
<evidence type="ECO:0000256" key="1">
    <source>
        <dbReference type="SAM" id="Phobius"/>
    </source>
</evidence>
<comment type="caution">
    <text evidence="2">The sequence shown here is derived from an EMBL/GenBank/DDBJ whole genome shotgun (WGS) entry which is preliminary data.</text>
</comment>
<protein>
    <submittedName>
        <fullName evidence="2">Uncharacterized protein</fullName>
    </submittedName>
</protein>
<reference evidence="2 3" key="1">
    <citation type="submission" date="2019-01" db="EMBL/GenBank/DDBJ databases">
        <title>Sequencing of cultivated peanut Arachis hypogaea provides insights into genome evolution and oil improvement.</title>
        <authorList>
            <person name="Chen X."/>
        </authorList>
    </citation>
    <scope>NUCLEOTIDE SEQUENCE [LARGE SCALE GENOMIC DNA]</scope>
    <source>
        <strain evidence="3">cv. Fuhuasheng</strain>
        <tissue evidence="2">Leaves</tissue>
    </source>
</reference>
<dbReference type="AlphaFoldDB" id="A0A445CW08"/>
<sequence>MLLDLHMIVILYSALPTPKCFLCRSLFYGIFATPVLKDLVILTPSTIVFTPIPLVFLNLLCIVMAEKQISGSQVPQTRDNGQIQVVEGDSYLYKWHFKLRTSTKELTILLYLLSCSAGSIAQDLWFLSGLDEKNGITSYELVENDSDLVHGLLEVEGALRFLYKKYELEFAKGEGVFDPQEMEEDLFNHIVWAHGIWRFLLFMLCYFIV</sequence>
<proteinExistence type="predicted"/>
<gene>
    <name evidence="2" type="ORF">Ahy_A06g030363</name>
</gene>
<accession>A0A445CW08</accession>
<organism evidence="2 3">
    <name type="scientific">Arachis hypogaea</name>
    <name type="common">Peanut</name>
    <dbReference type="NCBI Taxonomy" id="3818"/>
    <lineage>
        <taxon>Eukaryota</taxon>
        <taxon>Viridiplantae</taxon>
        <taxon>Streptophyta</taxon>
        <taxon>Embryophyta</taxon>
        <taxon>Tracheophyta</taxon>
        <taxon>Spermatophyta</taxon>
        <taxon>Magnoliopsida</taxon>
        <taxon>eudicotyledons</taxon>
        <taxon>Gunneridae</taxon>
        <taxon>Pentapetalae</taxon>
        <taxon>rosids</taxon>
        <taxon>fabids</taxon>
        <taxon>Fabales</taxon>
        <taxon>Fabaceae</taxon>
        <taxon>Papilionoideae</taxon>
        <taxon>50 kb inversion clade</taxon>
        <taxon>dalbergioids sensu lato</taxon>
        <taxon>Dalbergieae</taxon>
        <taxon>Pterocarpus clade</taxon>
        <taxon>Arachis</taxon>
    </lineage>
</organism>
<feature type="transmembrane region" description="Helical" evidence="1">
    <location>
        <begin position="39"/>
        <end position="63"/>
    </location>
</feature>
<feature type="transmembrane region" description="Helical" evidence="1">
    <location>
        <begin position="189"/>
        <end position="208"/>
    </location>
</feature>
<keyword evidence="1" id="KW-1133">Transmembrane helix</keyword>
<keyword evidence="1" id="KW-0472">Membrane</keyword>
<feature type="transmembrane region" description="Helical" evidence="1">
    <location>
        <begin position="7"/>
        <end position="27"/>
    </location>
</feature>
<dbReference type="STRING" id="3818.A0A445CW08"/>
<evidence type="ECO:0000313" key="3">
    <source>
        <dbReference type="Proteomes" id="UP000289738"/>
    </source>
</evidence>
<dbReference type="EMBL" id="SDMP01000006">
    <property type="protein sequence ID" value="RYR55118.1"/>
    <property type="molecule type" value="Genomic_DNA"/>
</dbReference>
<keyword evidence="3" id="KW-1185">Reference proteome</keyword>
<name>A0A445CW08_ARAHY</name>
<feature type="transmembrane region" description="Helical" evidence="1">
    <location>
        <begin position="108"/>
        <end position="127"/>
    </location>
</feature>